<dbReference type="Proteomes" id="UP000244722">
    <property type="component" value="Unassembled WGS sequence"/>
</dbReference>
<feature type="transmembrane region" description="Helical" evidence="1">
    <location>
        <begin position="35"/>
        <end position="55"/>
    </location>
</feature>
<keyword evidence="1" id="KW-1133">Transmembrane helix</keyword>
<accession>A0A2T6ZZ72</accession>
<evidence type="ECO:0000313" key="3">
    <source>
        <dbReference type="Proteomes" id="UP000244722"/>
    </source>
</evidence>
<sequence length="124" mass="13920">MPCHASHCFFYYFIISSSIFDWLNAYFSILQPVPFFLSFFALLASLPPPLGYASVSKGAEYGMILVQTQTLPIPYENAMGSNDFHGETLTCLPPGSLAVPDIFIHSFHSYIVVREWRGAEWSSV</sequence>
<name>A0A2T6ZZ72_TUBBO</name>
<comment type="caution">
    <text evidence="2">The sequence shown here is derived from an EMBL/GenBank/DDBJ whole genome shotgun (WGS) entry which is preliminary data.</text>
</comment>
<evidence type="ECO:0000256" key="1">
    <source>
        <dbReference type="SAM" id="Phobius"/>
    </source>
</evidence>
<reference evidence="2 3" key="1">
    <citation type="submission" date="2017-04" db="EMBL/GenBank/DDBJ databases">
        <title>Draft genome sequence of Tuber borchii Vittad., a whitish edible truffle.</title>
        <authorList>
            <consortium name="DOE Joint Genome Institute"/>
            <person name="Murat C."/>
            <person name="Kuo A."/>
            <person name="Barry K.W."/>
            <person name="Clum A."/>
            <person name="Dockter R.B."/>
            <person name="Fauchery L."/>
            <person name="Iotti M."/>
            <person name="Kohler A."/>
            <person name="Labutti K."/>
            <person name="Lindquist E.A."/>
            <person name="Lipzen A."/>
            <person name="Ohm R.A."/>
            <person name="Wang M."/>
            <person name="Grigoriev I.V."/>
            <person name="Zambonelli A."/>
            <person name="Martin F.M."/>
        </authorList>
    </citation>
    <scope>NUCLEOTIDE SEQUENCE [LARGE SCALE GENOMIC DNA]</scope>
    <source>
        <strain evidence="2 3">Tbo3840</strain>
    </source>
</reference>
<dbReference type="AlphaFoldDB" id="A0A2T6ZZ72"/>
<dbReference type="EMBL" id="NESQ01000057">
    <property type="protein sequence ID" value="PUU80799.1"/>
    <property type="molecule type" value="Genomic_DNA"/>
</dbReference>
<keyword evidence="1" id="KW-0472">Membrane</keyword>
<keyword evidence="1" id="KW-0812">Transmembrane</keyword>
<protein>
    <submittedName>
        <fullName evidence="2">Uncharacterized protein</fullName>
    </submittedName>
</protein>
<feature type="transmembrane region" description="Helical" evidence="1">
    <location>
        <begin position="9"/>
        <end position="29"/>
    </location>
</feature>
<proteinExistence type="predicted"/>
<evidence type="ECO:0000313" key="2">
    <source>
        <dbReference type="EMBL" id="PUU80799.1"/>
    </source>
</evidence>
<keyword evidence="3" id="KW-1185">Reference proteome</keyword>
<organism evidence="2 3">
    <name type="scientific">Tuber borchii</name>
    <name type="common">White truffle</name>
    <dbReference type="NCBI Taxonomy" id="42251"/>
    <lineage>
        <taxon>Eukaryota</taxon>
        <taxon>Fungi</taxon>
        <taxon>Dikarya</taxon>
        <taxon>Ascomycota</taxon>
        <taxon>Pezizomycotina</taxon>
        <taxon>Pezizomycetes</taxon>
        <taxon>Pezizales</taxon>
        <taxon>Tuberaceae</taxon>
        <taxon>Tuber</taxon>
    </lineage>
</organism>
<gene>
    <name evidence="2" type="ORF">B9Z19DRAFT_1078668</name>
</gene>